<gene>
    <name evidence="1" type="ORF">ARMGADRAFT_284669</name>
</gene>
<accession>A0A2H3DRT7</accession>
<dbReference type="AlphaFoldDB" id="A0A2H3DRT7"/>
<protein>
    <submittedName>
        <fullName evidence="1">Uncharacterized protein</fullName>
    </submittedName>
</protein>
<name>A0A2H3DRT7_ARMGA</name>
<dbReference type="EMBL" id="KZ293663">
    <property type="protein sequence ID" value="PBK90983.1"/>
    <property type="molecule type" value="Genomic_DNA"/>
</dbReference>
<evidence type="ECO:0000313" key="1">
    <source>
        <dbReference type="EMBL" id="PBK90983.1"/>
    </source>
</evidence>
<dbReference type="InParanoid" id="A0A2H3DRT7"/>
<sequence length="100" mass="11568">MRRRIGLRLFPGTVIVFPRQAAQNAARRCVARTRTQSKDHDCWWQKPQRRHSACHDPRMALGGQRIKAWSHSTKRKLHRVFLPSISATPNLAEYALKGRA</sequence>
<dbReference type="Proteomes" id="UP000217790">
    <property type="component" value="Unassembled WGS sequence"/>
</dbReference>
<keyword evidence="2" id="KW-1185">Reference proteome</keyword>
<evidence type="ECO:0000313" key="2">
    <source>
        <dbReference type="Proteomes" id="UP000217790"/>
    </source>
</evidence>
<organism evidence="1 2">
    <name type="scientific">Armillaria gallica</name>
    <name type="common">Bulbous honey fungus</name>
    <name type="synonym">Armillaria bulbosa</name>
    <dbReference type="NCBI Taxonomy" id="47427"/>
    <lineage>
        <taxon>Eukaryota</taxon>
        <taxon>Fungi</taxon>
        <taxon>Dikarya</taxon>
        <taxon>Basidiomycota</taxon>
        <taxon>Agaricomycotina</taxon>
        <taxon>Agaricomycetes</taxon>
        <taxon>Agaricomycetidae</taxon>
        <taxon>Agaricales</taxon>
        <taxon>Marasmiineae</taxon>
        <taxon>Physalacriaceae</taxon>
        <taxon>Armillaria</taxon>
    </lineage>
</organism>
<reference evidence="2" key="1">
    <citation type="journal article" date="2017" name="Nat. Ecol. Evol.">
        <title>Genome expansion and lineage-specific genetic innovations in the forest pathogenic fungi Armillaria.</title>
        <authorList>
            <person name="Sipos G."/>
            <person name="Prasanna A.N."/>
            <person name="Walter M.C."/>
            <person name="O'Connor E."/>
            <person name="Balint B."/>
            <person name="Krizsan K."/>
            <person name="Kiss B."/>
            <person name="Hess J."/>
            <person name="Varga T."/>
            <person name="Slot J."/>
            <person name="Riley R."/>
            <person name="Boka B."/>
            <person name="Rigling D."/>
            <person name="Barry K."/>
            <person name="Lee J."/>
            <person name="Mihaltcheva S."/>
            <person name="LaButti K."/>
            <person name="Lipzen A."/>
            <person name="Waldron R."/>
            <person name="Moloney N.M."/>
            <person name="Sperisen C."/>
            <person name="Kredics L."/>
            <person name="Vagvoelgyi C."/>
            <person name="Patrignani A."/>
            <person name="Fitzpatrick D."/>
            <person name="Nagy I."/>
            <person name="Doyle S."/>
            <person name="Anderson J.B."/>
            <person name="Grigoriev I.V."/>
            <person name="Gueldener U."/>
            <person name="Muensterkoetter M."/>
            <person name="Nagy L.G."/>
        </authorList>
    </citation>
    <scope>NUCLEOTIDE SEQUENCE [LARGE SCALE GENOMIC DNA]</scope>
    <source>
        <strain evidence="2">Ar21-2</strain>
    </source>
</reference>
<proteinExistence type="predicted"/>